<dbReference type="AlphaFoldDB" id="A0A9J2PPP2"/>
<dbReference type="CDD" id="cd07067">
    <property type="entry name" value="HP_PGM_like"/>
    <property type="match status" value="1"/>
</dbReference>
<dbReference type="PANTHER" id="PTHR16469:SF27">
    <property type="entry name" value="UBIQUITIN-ASSOCIATED AND SH3 DOMAIN-CONTAINING BA-RELATED"/>
    <property type="match status" value="1"/>
</dbReference>
<feature type="region of interest" description="Disordered" evidence="1">
    <location>
        <begin position="371"/>
        <end position="396"/>
    </location>
</feature>
<feature type="compositionally biased region" description="Basic and acidic residues" evidence="1">
    <location>
        <begin position="372"/>
        <end position="396"/>
    </location>
</feature>
<dbReference type="Gene3D" id="3.40.50.1240">
    <property type="entry name" value="Phosphoglycerate mutase-like"/>
    <property type="match status" value="3"/>
</dbReference>
<dbReference type="PANTHER" id="PTHR16469">
    <property type="entry name" value="UBIQUITIN-ASSOCIATED AND SH3 DOMAIN-CONTAINING BA-RELATED"/>
    <property type="match status" value="1"/>
</dbReference>
<evidence type="ECO:0000313" key="3">
    <source>
        <dbReference type="WBParaSite" id="ALUE_0001130901-mRNA-1"/>
    </source>
</evidence>
<organism evidence="2 3">
    <name type="scientific">Ascaris lumbricoides</name>
    <name type="common">Giant roundworm</name>
    <dbReference type="NCBI Taxonomy" id="6252"/>
    <lineage>
        <taxon>Eukaryota</taxon>
        <taxon>Metazoa</taxon>
        <taxon>Ecdysozoa</taxon>
        <taxon>Nematoda</taxon>
        <taxon>Chromadorea</taxon>
        <taxon>Rhabditida</taxon>
        <taxon>Spirurina</taxon>
        <taxon>Ascaridomorpha</taxon>
        <taxon>Ascaridoidea</taxon>
        <taxon>Ascarididae</taxon>
        <taxon>Ascaris</taxon>
    </lineage>
</organism>
<evidence type="ECO:0000256" key="1">
    <source>
        <dbReference type="SAM" id="MobiDB-lite"/>
    </source>
</evidence>
<dbReference type="GO" id="GO:0016791">
    <property type="term" value="F:phosphatase activity"/>
    <property type="evidence" value="ECO:0007669"/>
    <property type="project" value="UniProtKB-ARBA"/>
</dbReference>
<dbReference type="InterPro" id="IPR013078">
    <property type="entry name" value="His_Pase_superF_clade-1"/>
</dbReference>
<dbReference type="InterPro" id="IPR051710">
    <property type="entry name" value="Phosphatase_SH3-domain"/>
</dbReference>
<dbReference type="Proteomes" id="UP000036681">
    <property type="component" value="Unplaced"/>
</dbReference>
<dbReference type="Pfam" id="PF00300">
    <property type="entry name" value="His_Phos_1"/>
    <property type="match status" value="2"/>
</dbReference>
<dbReference type="WBParaSite" id="ALUE_0001130901-mRNA-1">
    <property type="protein sequence ID" value="ALUE_0001130901-mRNA-1"/>
    <property type="gene ID" value="ALUE_0001130901"/>
</dbReference>
<feature type="compositionally biased region" description="Basic and acidic residues" evidence="1">
    <location>
        <begin position="325"/>
        <end position="335"/>
    </location>
</feature>
<name>A0A9J2PPP2_ASCLU</name>
<keyword evidence="2" id="KW-1185">Reference proteome</keyword>
<feature type="region of interest" description="Disordered" evidence="1">
    <location>
        <begin position="314"/>
        <end position="345"/>
    </location>
</feature>
<dbReference type="SUPFAM" id="SSF53254">
    <property type="entry name" value="Phosphoglycerate mutase-like"/>
    <property type="match status" value="3"/>
</dbReference>
<protein>
    <submittedName>
        <fullName evidence="3">Protein UBASH3A-like protein</fullName>
    </submittedName>
</protein>
<reference evidence="3" key="1">
    <citation type="submission" date="2023-03" db="UniProtKB">
        <authorList>
            <consortium name="WormBaseParasite"/>
        </authorList>
    </citation>
    <scope>IDENTIFICATION</scope>
</reference>
<evidence type="ECO:0000313" key="2">
    <source>
        <dbReference type="Proteomes" id="UP000036681"/>
    </source>
</evidence>
<proteinExistence type="predicted"/>
<accession>A0A9J2PPP2</accession>
<sequence length="767" mass="87727">MASSADDPSNHRGIVPISQLYPTEPCHRGQASKDNMLRGPGCLYFLGNDISETLRMRKLQPPDPPTSDKLYLTFKRKTIVIIRSAERVDRVFPEWLRENFTDAEEYIPNDLNLPSFVLKRPNGIDGYKDDPPITEMGTRISHLVGRSLRMFRVSPFDKVLVSPALRCIQTASAIVRRFKSDVSLCVEPGLFDWMRWYDILPKFLSPAYLKDAGYPIELSYTPHTDEGTLHRLAGRESIRSFYHRVQKTVEFITKGTKPERILLICHATTMDAAVKTFRKGWVENLSEAHMAHMGTTYPYASVITLVLNNKKPGKSAVEESNADANNEKKVDRSDEGSSEESSESSAYPILKEFRLHAVSLWTFRVQYSKSKMTAEEKPKDGHQRQNEDLHEEAANKDNMKCKEVRPTTSYTTQTIDEHSSYYSREVAEMYNVEVRTGESVLDLSIPREICKVERSRPRRLIMVRHAERMERVFPAWLRLATTGDRYTPYNLGQPRSVPIRSGGMDAFHDDPSITRFGGITAELIGREIAAMKFPITGVYSSPALRRSRGRSENQNVQKISGFGEPFGQLKPMLEFISTYRFLDEPQPHDLWCIETAHEFLKVLDSSVGETKIEYGLFEWLGWYEQMPQWMSVTELRQNNFCIDANYKPVYDSAALLQNREENTHDFYKRSAEVVCKILSRSSGAILIITHGPTIDASVRHLLKLGKTVPRWEELDAIGVKYPYCSTVVLEQDATGARWKLAAPLKCVTFLNQTTQPDYRFLQRKCLP</sequence>
<dbReference type="InterPro" id="IPR029033">
    <property type="entry name" value="His_PPase_superfam"/>
</dbReference>